<name>A0A2V1DRC1_9PLEO</name>
<organism evidence="1 2">
    <name type="scientific">Periconia macrospinosa</name>
    <dbReference type="NCBI Taxonomy" id="97972"/>
    <lineage>
        <taxon>Eukaryota</taxon>
        <taxon>Fungi</taxon>
        <taxon>Dikarya</taxon>
        <taxon>Ascomycota</taxon>
        <taxon>Pezizomycotina</taxon>
        <taxon>Dothideomycetes</taxon>
        <taxon>Pleosporomycetidae</taxon>
        <taxon>Pleosporales</taxon>
        <taxon>Massarineae</taxon>
        <taxon>Periconiaceae</taxon>
        <taxon>Periconia</taxon>
    </lineage>
</organism>
<dbReference type="InterPro" id="IPR036388">
    <property type="entry name" value="WH-like_DNA-bd_sf"/>
</dbReference>
<dbReference type="EMBL" id="KZ805383">
    <property type="protein sequence ID" value="PVH99869.1"/>
    <property type="molecule type" value="Genomic_DNA"/>
</dbReference>
<dbReference type="Proteomes" id="UP000244855">
    <property type="component" value="Unassembled WGS sequence"/>
</dbReference>
<evidence type="ECO:0000313" key="1">
    <source>
        <dbReference type="EMBL" id="PVH99869.1"/>
    </source>
</evidence>
<evidence type="ECO:0000313" key="2">
    <source>
        <dbReference type="Proteomes" id="UP000244855"/>
    </source>
</evidence>
<accession>A0A2V1DRC1</accession>
<protein>
    <submittedName>
        <fullName evidence="1">Uncharacterized protein</fullName>
    </submittedName>
</protein>
<gene>
    <name evidence="1" type="ORF">DM02DRAFT_413770</name>
</gene>
<keyword evidence="2" id="KW-1185">Reference proteome</keyword>
<dbReference type="Gene3D" id="1.10.10.10">
    <property type="entry name" value="Winged helix-like DNA-binding domain superfamily/Winged helix DNA-binding domain"/>
    <property type="match status" value="1"/>
</dbReference>
<reference evidence="1 2" key="1">
    <citation type="journal article" date="2018" name="Sci. Rep.">
        <title>Comparative genomics provides insights into the lifestyle and reveals functional heterogeneity of dark septate endophytic fungi.</title>
        <authorList>
            <person name="Knapp D.G."/>
            <person name="Nemeth J.B."/>
            <person name="Barry K."/>
            <person name="Hainaut M."/>
            <person name="Henrissat B."/>
            <person name="Johnson J."/>
            <person name="Kuo A."/>
            <person name="Lim J.H.P."/>
            <person name="Lipzen A."/>
            <person name="Nolan M."/>
            <person name="Ohm R.A."/>
            <person name="Tamas L."/>
            <person name="Grigoriev I.V."/>
            <person name="Spatafora J.W."/>
            <person name="Nagy L.G."/>
            <person name="Kovacs G.M."/>
        </authorList>
    </citation>
    <scope>NUCLEOTIDE SEQUENCE [LARGE SCALE GENOMIC DNA]</scope>
    <source>
        <strain evidence="1 2">DSE2036</strain>
    </source>
</reference>
<sequence>MPQSFNSEVLAQVETLAAASEELLADGELRAKLYVALGAARSSIETPTDLVTRILETQVNSSLIIQLNFLHGYYQTAEQIVESSLINVALDLELFVRLQDGDKSPKSLSHLSQSTGADPSLLSMSTYLTMSP</sequence>
<proteinExistence type="predicted"/>
<dbReference type="AlphaFoldDB" id="A0A2V1DRC1"/>